<dbReference type="EMBL" id="CAXITT010001584">
    <property type="protein sequence ID" value="CAL1548712.1"/>
    <property type="molecule type" value="Genomic_DNA"/>
</dbReference>
<organism evidence="1 2">
    <name type="scientific">Lymnaea stagnalis</name>
    <name type="common">Great pond snail</name>
    <name type="synonym">Helix stagnalis</name>
    <dbReference type="NCBI Taxonomy" id="6523"/>
    <lineage>
        <taxon>Eukaryota</taxon>
        <taxon>Metazoa</taxon>
        <taxon>Spiralia</taxon>
        <taxon>Lophotrochozoa</taxon>
        <taxon>Mollusca</taxon>
        <taxon>Gastropoda</taxon>
        <taxon>Heterobranchia</taxon>
        <taxon>Euthyneura</taxon>
        <taxon>Panpulmonata</taxon>
        <taxon>Hygrophila</taxon>
        <taxon>Lymnaeoidea</taxon>
        <taxon>Lymnaeidae</taxon>
        <taxon>Lymnaea</taxon>
    </lineage>
</organism>
<comment type="caution">
    <text evidence="1">The sequence shown here is derived from an EMBL/GenBank/DDBJ whole genome shotgun (WGS) entry which is preliminary data.</text>
</comment>
<gene>
    <name evidence="1" type="ORF">GSLYS_00022029001</name>
</gene>
<sequence length="86" mass="9739">MLEKPDETLSDAEWEEVKELEALLRYPYAVTKTLQSADLTPGIFYKEWKSLMFCLSQIGGTTANDIMNSMICREHLLLDNGILLAA</sequence>
<name>A0AAV2ISN9_LYMST</name>
<dbReference type="AlphaFoldDB" id="A0AAV2ISN9"/>
<protein>
    <submittedName>
        <fullName evidence="1">Uncharacterized protein</fullName>
    </submittedName>
</protein>
<evidence type="ECO:0000313" key="1">
    <source>
        <dbReference type="EMBL" id="CAL1548712.1"/>
    </source>
</evidence>
<evidence type="ECO:0000313" key="2">
    <source>
        <dbReference type="Proteomes" id="UP001497497"/>
    </source>
</evidence>
<accession>A0AAV2ISN9</accession>
<dbReference type="Proteomes" id="UP001497497">
    <property type="component" value="Unassembled WGS sequence"/>
</dbReference>
<keyword evidence="2" id="KW-1185">Reference proteome</keyword>
<proteinExistence type="predicted"/>
<feature type="non-terminal residue" evidence="1">
    <location>
        <position position="86"/>
    </location>
</feature>
<reference evidence="1 2" key="1">
    <citation type="submission" date="2024-04" db="EMBL/GenBank/DDBJ databases">
        <authorList>
            <consortium name="Genoscope - CEA"/>
            <person name="William W."/>
        </authorList>
    </citation>
    <scope>NUCLEOTIDE SEQUENCE [LARGE SCALE GENOMIC DNA]</scope>
</reference>